<keyword evidence="2" id="KW-1185">Reference proteome</keyword>
<reference evidence="1 2" key="1">
    <citation type="submission" date="2022-03" db="EMBL/GenBank/DDBJ databases">
        <authorList>
            <person name="Brunel B."/>
        </authorList>
    </citation>
    <scope>NUCLEOTIDE SEQUENCE [LARGE SCALE GENOMIC DNA]</scope>
    <source>
        <strain evidence="1">STM5069sample</strain>
    </source>
</reference>
<name>A0ABM9DXW8_9HYPH</name>
<comment type="caution">
    <text evidence="1">The sequence shown here is derived from an EMBL/GenBank/DDBJ whole genome shotgun (WGS) entry which is preliminary data.</text>
</comment>
<proteinExistence type="predicted"/>
<dbReference type="EMBL" id="CAKXZT010000121">
    <property type="protein sequence ID" value="CAH2401015.1"/>
    <property type="molecule type" value="Genomic_DNA"/>
</dbReference>
<protein>
    <submittedName>
        <fullName evidence="1">Uncharacterized protein</fullName>
    </submittedName>
</protein>
<dbReference type="Proteomes" id="UP001153050">
    <property type="component" value="Unassembled WGS sequence"/>
</dbReference>
<evidence type="ECO:0000313" key="2">
    <source>
        <dbReference type="Proteomes" id="UP001153050"/>
    </source>
</evidence>
<organism evidence="1 2">
    <name type="scientific">Mesorhizobium escarrei</name>
    <dbReference type="NCBI Taxonomy" id="666018"/>
    <lineage>
        <taxon>Bacteria</taxon>
        <taxon>Pseudomonadati</taxon>
        <taxon>Pseudomonadota</taxon>
        <taxon>Alphaproteobacteria</taxon>
        <taxon>Hyphomicrobiales</taxon>
        <taxon>Phyllobacteriaceae</taxon>
        <taxon>Mesorhizobium</taxon>
    </lineage>
</organism>
<gene>
    <name evidence="1" type="ORF">MES5069_270203</name>
</gene>
<accession>A0ABM9DXW8</accession>
<sequence>MKAIHALEYGRNDITAVVTLELESERRYPLKAYEYHAISESGDRACGAKQTRLCARYSTLEPSRLHHPESGRRYYRSL</sequence>
<evidence type="ECO:0000313" key="1">
    <source>
        <dbReference type="EMBL" id="CAH2401015.1"/>
    </source>
</evidence>